<keyword evidence="1" id="KW-1133">Transmembrane helix</keyword>
<keyword evidence="1" id="KW-0812">Transmembrane</keyword>
<protein>
    <submittedName>
        <fullName evidence="2">Uncharacterized protein</fullName>
    </submittedName>
</protein>
<dbReference type="Proteomes" id="UP000053647">
    <property type="component" value="Unassembled WGS sequence"/>
</dbReference>
<dbReference type="AlphaFoldDB" id="A0A0C9TW70"/>
<keyword evidence="1" id="KW-0472">Membrane</keyword>
<keyword evidence="3" id="KW-1185">Reference proteome</keyword>
<evidence type="ECO:0000313" key="3">
    <source>
        <dbReference type="Proteomes" id="UP000053647"/>
    </source>
</evidence>
<gene>
    <name evidence="2" type="ORF">PAXINDRAFT_157265</name>
</gene>
<reference evidence="3" key="2">
    <citation type="submission" date="2015-01" db="EMBL/GenBank/DDBJ databases">
        <title>Evolutionary Origins and Diversification of the Mycorrhizal Mutualists.</title>
        <authorList>
            <consortium name="DOE Joint Genome Institute"/>
            <consortium name="Mycorrhizal Genomics Consortium"/>
            <person name="Kohler A."/>
            <person name="Kuo A."/>
            <person name="Nagy L.G."/>
            <person name="Floudas D."/>
            <person name="Copeland A."/>
            <person name="Barry K.W."/>
            <person name="Cichocki N."/>
            <person name="Veneault-Fourrey C."/>
            <person name="LaButti K."/>
            <person name="Lindquist E.A."/>
            <person name="Lipzen A."/>
            <person name="Lundell T."/>
            <person name="Morin E."/>
            <person name="Murat C."/>
            <person name="Riley R."/>
            <person name="Ohm R."/>
            <person name="Sun H."/>
            <person name="Tunlid A."/>
            <person name="Henrissat B."/>
            <person name="Grigoriev I.V."/>
            <person name="Hibbett D.S."/>
            <person name="Martin F."/>
        </authorList>
    </citation>
    <scope>NUCLEOTIDE SEQUENCE [LARGE SCALE GENOMIC DNA]</scope>
    <source>
        <strain evidence="3">ATCC 200175</strain>
    </source>
</reference>
<evidence type="ECO:0000313" key="2">
    <source>
        <dbReference type="EMBL" id="KIJ11546.1"/>
    </source>
</evidence>
<name>A0A0C9TW70_PAXIN</name>
<accession>A0A0C9TW70</accession>
<feature type="transmembrane region" description="Helical" evidence="1">
    <location>
        <begin position="43"/>
        <end position="64"/>
    </location>
</feature>
<dbReference type="EMBL" id="KN819377">
    <property type="protein sequence ID" value="KIJ11546.1"/>
    <property type="molecule type" value="Genomic_DNA"/>
</dbReference>
<reference evidence="2 3" key="1">
    <citation type="submission" date="2014-06" db="EMBL/GenBank/DDBJ databases">
        <authorList>
            <consortium name="DOE Joint Genome Institute"/>
            <person name="Kuo A."/>
            <person name="Kohler A."/>
            <person name="Nagy L.G."/>
            <person name="Floudas D."/>
            <person name="Copeland A."/>
            <person name="Barry K.W."/>
            <person name="Cichocki N."/>
            <person name="Veneault-Fourrey C."/>
            <person name="LaButti K."/>
            <person name="Lindquist E.A."/>
            <person name="Lipzen A."/>
            <person name="Lundell T."/>
            <person name="Morin E."/>
            <person name="Murat C."/>
            <person name="Sun H."/>
            <person name="Tunlid A."/>
            <person name="Henrissat B."/>
            <person name="Grigoriev I.V."/>
            <person name="Hibbett D.S."/>
            <person name="Martin F."/>
            <person name="Nordberg H.P."/>
            <person name="Cantor M.N."/>
            <person name="Hua S.X."/>
        </authorList>
    </citation>
    <scope>NUCLEOTIDE SEQUENCE [LARGE SCALE GENOMIC DNA]</scope>
    <source>
        <strain evidence="2 3">ATCC 200175</strain>
    </source>
</reference>
<proteinExistence type="predicted"/>
<dbReference type="HOGENOM" id="CLU_1540551_0_0_1"/>
<organism evidence="2 3">
    <name type="scientific">Paxillus involutus ATCC 200175</name>
    <dbReference type="NCBI Taxonomy" id="664439"/>
    <lineage>
        <taxon>Eukaryota</taxon>
        <taxon>Fungi</taxon>
        <taxon>Dikarya</taxon>
        <taxon>Basidiomycota</taxon>
        <taxon>Agaricomycotina</taxon>
        <taxon>Agaricomycetes</taxon>
        <taxon>Agaricomycetidae</taxon>
        <taxon>Boletales</taxon>
        <taxon>Paxilineae</taxon>
        <taxon>Paxillaceae</taxon>
        <taxon>Paxillus</taxon>
    </lineage>
</organism>
<evidence type="ECO:0000256" key="1">
    <source>
        <dbReference type="SAM" id="Phobius"/>
    </source>
</evidence>
<sequence length="174" mass="18583">MCREVGKLAMLGDTPGSMNGSAPTLAEWAVAATMKMEGWLYEVGYIFIEVVVIVVFCVAIFNFVNELGNLKAASSLSSSRVLFLPLPVYVSSCPLCNPFASNIPANNPRTLNGGRGDGGEDEDLADVDCWTKHLDGVAAVAVLLGLDEPVWRIGESREKGCGLTSINWRCGSPN</sequence>